<dbReference type="NCBIfam" id="NF033447">
    <property type="entry name" value="BrxE_fam"/>
    <property type="match status" value="1"/>
</dbReference>
<accession>A0ABX7I0F8</accession>
<dbReference type="Pfam" id="PF26412">
    <property type="entry name" value="BrxE"/>
    <property type="match status" value="1"/>
</dbReference>
<proteinExistence type="predicted"/>
<dbReference type="RefSeq" id="WP_204660262.1">
    <property type="nucleotide sequence ID" value="NZ_CP056775.1"/>
</dbReference>
<dbReference type="InterPro" id="IPR058690">
    <property type="entry name" value="BrxE"/>
</dbReference>
<name>A0ABX7I0F8_9BACT</name>
<dbReference type="Proteomes" id="UP000612680">
    <property type="component" value="Chromosome"/>
</dbReference>
<gene>
    <name evidence="1" type="ORF">HWI92_00515</name>
</gene>
<evidence type="ECO:0000313" key="1">
    <source>
        <dbReference type="EMBL" id="QRQ99500.1"/>
    </source>
</evidence>
<evidence type="ECO:0000313" key="2">
    <source>
        <dbReference type="Proteomes" id="UP000612680"/>
    </source>
</evidence>
<organism evidence="1 2">
    <name type="scientific">Dyadobacter sandarakinus</name>
    <dbReference type="NCBI Taxonomy" id="2747268"/>
    <lineage>
        <taxon>Bacteria</taxon>
        <taxon>Pseudomonadati</taxon>
        <taxon>Bacteroidota</taxon>
        <taxon>Cytophagia</taxon>
        <taxon>Cytophagales</taxon>
        <taxon>Spirosomataceae</taxon>
        <taxon>Dyadobacter</taxon>
    </lineage>
</organism>
<sequence>MRFIENLLHTRLAILTLSQAAGWVTPIGAGETEMLAFVLPRTAPAAAVRLGCAIACHKHDEAVGAGNYHLFRLTTPVEERLSRAIAAATKPLPLAGLEAAVAYLTHITEGMAIDAQPGPVRTGLYTDLTDNPMDALICVAKHYLLAYQQGYQTYPYFS</sequence>
<keyword evidence="2" id="KW-1185">Reference proteome</keyword>
<protein>
    <submittedName>
        <fullName evidence="1">BrxE family protein</fullName>
    </submittedName>
</protein>
<dbReference type="EMBL" id="CP056775">
    <property type="protein sequence ID" value="QRQ99500.1"/>
    <property type="molecule type" value="Genomic_DNA"/>
</dbReference>
<reference evidence="1 2" key="1">
    <citation type="submission" date="2020-06" db="EMBL/GenBank/DDBJ databases">
        <title>Dyadobacter sandarakinus sp. nov., isolated from the soil of the Arctic Yellow River Station.</title>
        <authorList>
            <person name="Zhang Y."/>
            <person name="Peng F."/>
        </authorList>
    </citation>
    <scope>NUCLEOTIDE SEQUENCE [LARGE SCALE GENOMIC DNA]</scope>
    <source>
        <strain evidence="1 2">Q3-56</strain>
    </source>
</reference>